<name>A0A3D8TV12_9LIST</name>
<dbReference type="GO" id="GO:0005737">
    <property type="term" value="C:cytoplasm"/>
    <property type="evidence" value="ECO:0007669"/>
    <property type="project" value="TreeGrafter"/>
</dbReference>
<protein>
    <submittedName>
        <fullName evidence="7">Ribonuclease E</fullName>
    </submittedName>
</protein>
<reference evidence="8" key="1">
    <citation type="submission" date="2015-04" db="EMBL/GenBank/DDBJ databases">
        <authorList>
            <person name="Schardt J."/>
            <person name="Mueller-Herbst S."/>
            <person name="Scherer S."/>
            <person name="Huptas C."/>
        </authorList>
    </citation>
    <scope>NUCLEOTIDE SEQUENCE [LARGE SCALE GENOMIC DNA]</scope>
    <source>
        <strain evidence="8">Kiel-L1</strain>
    </source>
</reference>
<dbReference type="PANTHER" id="PTHR30001:SF0">
    <property type="entry name" value="RIBONUCLEASE G"/>
    <property type="match status" value="1"/>
</dbReference>
<dbReference type="PANTHER" id="PTHR30001">
    <property type="entry name" value="RIBONUCLEASE"/>
    <property type="match status" value="1"/>
</dbReference>
<organism evidence="7 8">
    <name type="scientific">Listeria kieliensis</name>
    <dbReference type="NCBI Taxonomy" id="1621700"/>
    <lineage>
        <taxon>Bacteria</taxon>
        <taxon>Bacillati</taxon>
        <taxon>Bacillota</taxon>
        <taxon>Bacilli</taxon>
        <taxon>Bacillales</taxon>
        <taxon>Listeriaceae</taxon>
        <taxon>Listeria</taxon>
    </lineage>
</organism>
<feature type="domain" description="RNA-binding protein AU-1/Ribonuclease E/G" evidence="6">
    <location>
        <begin position="106"/>
        <end position="355"/>
    </location>
</feature>
<comment type="caution">
    <text evidence="7">The sequence shown here is derived from an EMBL/GenBank/DDBJ whole genome shotgun (WGS) entry which is preliminary data.</text>
</comment>
<keyword evidence="8" id="KW-1185">Reference proteome</keyword>
<dbReference type="Gene3D" id="2.40.50.140">
    <property type="entry name" value="Nucleic acid-binding proteins"/>
    <property type="match status" value="1"/>
</dbReference>
<dbReference type="InterPro" id="IPR012340">
    <property type="entry name" value="NA-bd_OB-fold"/>
</dbReference>
<accession>A0A3D8TV12</accession>
<dbReference type="Pfam" id="PF10150">
    <property type="entry name" value="RNase_E_G"/>
    <property type="match status" value="1"/>
</dbReference>
<dbReference type="GO" id="GO:0004540">
    <property type="term" value="F:RNA nuclease activity"/>
    <property type="evidence" value="ECO:0007669"/>
    <property type="project" value="InterPro"/>
</dbReference>
<keyword evidence="5" id="KW-0694">RNA-binding</keyword>
<dbReference type="CDD" id="cd04453">
    <property type="entry name" value="S1_RNase_E"/>
    <property type="match status" value="1"/>
</dbReference>
<dbReference type="InterPro" id="IPR019307">
    <property type="entry name" value="RNA-bd_AU-1/RNase_E/G"/>
</dbReference>
<sequence>MRQILVNVQTTEKRVAVLDGKKVLDVRVFRPTKAVQPGQIYLAQIEKIDRKIRACFVSLGTEKAFLHLDDIPEIAEKHQGARLLVEVTRAGTKTKLPLVTGMIEVSGETLVYIYGKSYVSVSKRISDDRRQNLIKTVKPHLKEAEAVILRSRAETSSTESILAELEEKRQFLTNLRFLSNKRKKPGLLVDQSDAFVQQVKRFKEHYGVSEVISDGAFELATSWSNTRTLFADYGVEPELDKCLQELVHVESGASLVIEKTEAMWVIDVNSGHFSSASDKPETIFRVNQSVLPEILRQMRLRQASGFIVIDFIGGMTEAQHLKLEAEMEKLVQEELMTTQIAGFSKSGLMQLTRKKKEVSFEELVTETCPSCFGTGHVKTAVSIAYELERELNALNDVEQAVIVVTEAVLDQFLELETTFSCQIDWEIADELVPFYQIRRAFS</sequence>
<evidence type="ECO:0000313" key="8">
    <source>
        <dbReference type="Proteomes" id="UP000257055"/>
    </source>
</evidence>
<evidence type="ECO:0000256" key="5">
    <source>
        <dbReference type="ARBA" id="ARBA00022884"/>
    </source>
</evidence>
<evidence type="ECO:0000313" key="7">
    <source>
        <dbReference type="EMBL" id="RDX02725.1"/>
    </source>
</evidence>
<keyword evidence="2" id="KW-0479">Metal-binding</keyword>
<dbReference type="RefSeq" id="WP_115752413.1">
    <property type="nucleotide sequence ID" value="NZ_LARY01000001.1"/>
</dbReference>
<comment type="cofactor">
    <cofactor evidence="1">
        <name>Mg(2+)</name>
        <dbReference type="ChEBI" id="CHEBI:18420"/>
    </cofactor>
</comment>
<dbReference type="InterPro" id="IPR004659">
    <property type="entry name" value="RNase_E/G"/>
</dbReference>
<keyword evidence="4" id="KW-0460">Magnesium</keyword>
<dbReference type="GO" id="GO:0016787">
    <property type="term" value="F:hydrolase activity"/>
    <property type="evidence" value="ECO:0007669"/>
    <property type="project" value="UniProtKB-KW"/>
</dbReference>
<proteinExistence type="predicted"/>
<dbReference type="EMBL" id="LARY01000001">
    <property type="protein sequence ID" value="RDX02725.1"/>
    <property type="molecule type" value="Genomic_DNA"/>
</dbReference>
<dbReference type="GO" id="GO:0006364">
    <property type="term" value="P:rRNA processing"/>
    <property type="evidence" value="ECO:0007669"/>
    <property type="project" value="TreeGrafter"/>
</dbReference>
<dbReference type="GO" id="GO:0003723">
    <property type="term" value="F:RNA binding"/>
    <property type="evidence" value="ECO:0007669"/>
    <property type="project" value="UniProtKB-KW"/>
</dbReference>
<gene>
    <name evidence="7" type="ORF">UR08_04255</name>
</gene>
<dbReference type="Proteomes" id="UP000257055">
    <property type="component" value="Unassembled WGS sequence"/>
</dbReference>
<evidence type="ECO:0000256" key="2">
    <source>
        <dbReference type="ARBA" id="ARBA00022723"/>
    </source>
</evidence>
<evidence type="ECO:0000256" key="4">
    <source>
        <dbReference type="ARBA" id="ARBA00022842"/>
    </source>
</evidence>
<evidence type="ECO:0000259" key="6">
    <source>
        <dbReference type="Pfam" id="PF10150"/>
    </source>
</evidence>
<keyword evidence="3" id="KW-0378">Hydrolase</keyword>
<dbReference type="GO" id="GO:0046872">
    <property type="term" value="F:metal ion binding"/>
    <property type="evidence" value="ECO:0007669"/>
    <property type="project" value="UniProtKB-KW"/>
</dbReference>
<dbReference type="AlphaFoldDB" id="A0A3D8TV12"/>
<evidence type="ECO:0000256" key="3">
    <source>
        <dbReference type="ARBA" id="ARBA00022801"/>
    </source>
</evidence>
<evidence type="ECO:0000256" key="1">
    <source>
        <dbReference type="ARBA" id="ARBA00001946"/>
    </source>
</evidence>